<evidence type="ECO:0000256" key="3">
    <source>
        <dbReference type="ARBA" id="ARBA00022741"/>
    </source>
</evidence>
<dbReference type="CDD" id="cd00818">
    <property type="entry name" value="IleRS_core"/>
    <property type="match status" value="1"/>
</dbReference>
<dbReference type="PANTHER" id="PTHR42780:SF1">
    <property type="entry name" value="ISOLEUCINE--TRNA LIGASE, CYTOPLASMIC"/>
    <property type="match status" value="1"/>
</dbReference>
<dbReference type="InterPro" id="IPR009008">
    <property type="entry name" value="Val/Leu/Ile-tRNA-synth_edit"/>
</dbReference>
<evidence type="ECO:0000256" key="5">
    <source>
        <dbReference type="ARBA" id="ARBA00022917"/>
    </source>
</evidence>
<dbReference type="EC" id="6.1.1.5" evidence="1 8"/>
<dbReference type="GO" id="GO:0005524">
    <property type="term" value="F:ATP binding"/>
    <property type="evidence" value="ECO:0007669"/>
    <property type="project" value="UniProtKB-KW"/>
</dbReference>
<evidence type="ECO:0000256" key="9">
    <source>
        <dbReference type="RuleBase" id="RU363035"/>
    </source>
</evidence>
<dbReference type="Gene3D" id="3.40.50.620">
    <property type="entry name" value="HUPs"/>
    <property type="match status" value="2"/>
</dbReference>
<feature type="domain" description="Methionyl/Valyl/Leucyl/Isoleucyl-tRNA synthetase anticodon-binding" evidence="12">
    <location>
        <begin position="673"/>
        <end position="818"/>
    </location>
</feature>
<reference evidence="14" key="1">
    <citation type="journal article" date="2020" name="bioRxiv">
        <title>A rank-normalized archaeal taxonomy based on genome phylogeny resolves widespread incomplete and uneven classifications.</title>
        <authorList>
            <person name="Rinke C."/>
            <person name="Chuvochina M."/>
            <person name="Mussig A.J."/>
            <person name="Chaumeil P.-A."/>
            <person name="Waite D.W."/>
            <person name="Whitman W.B."/>
            <person name="Parks D.H."/>
            <person name="Hugenholtz P."/>
        </authorList>
    </citation>
    <scope>NUCLEOTIDE SEQUENCE [LARGE SCALE GENOMIC DNA]</scope>
</reference>
<keyword evidence="3 9" id="KW-0547">Nucleotide-binding</keyword>
<sequence length="951" mass="109617">MKPLESYSLKKEEEIRRFWAEKGVIGKARGLNPSGKGFYMMDGPPYASGNIHMGTALNKILKDITIRQKRMQGFSVLDQPGYDTHGLPIENKVEKKLGFRAKSDIENYGVDKFVNECKRFATEYIGIMNSEFDNLGVWMDWEKPYLTLDNNYMQAIWWTFKNADEKGLLYEGKYPVHVCPRCETAVAYNEIEYVKQTDKSVYVKFRVKGEKDKYLIIWTTTPWTLPSNTGVMAHPRYDYAQVQAGTENWIVAKERLQPLMDATGAGYIVKREMKGKELEGMQYENPLAPLLKLPALENAYRVIMSERYVNVEDGSGLVHTAPGCGKEDFDAGTKAGLPMVSIVGTNGVLDKEAGKYAGKKARIVDGEIIEDLKNMGALVLKLDYTHDYPVCWRCKSPLLMVSTPQWFFRVSAIRERMLKLNEQVEWHPEWGKDRFKNWLESLGDWPVSRQRYWGTPLPIWKCDKCRDKVVIGSFKELKKYYGKEVRDLHKPWIDEVGWKCKKCNSGTMKRVPEVLDVWFDSGASSWGSIGYPENTEKFKKYWPADINIEGKDQIRGWWNSQLITSTICFDEKPFRSIAMHGMVLDLGKKKMSKSLGNIVSPADVIAKHNRDYLRFYLAKESRGEDMVFDWDAFKDVNRFFNTLWNSINYGATYLDLDIEKHAAIDAEKLEPEDRWIASKLTALEKEVLESYNSYDYAKAISLIEYFTLEEFSRTYIKLIRERAKSPTKDCLSATFSHIGYVLIRLLAPIAPHITEDFYQGLKSPKMPLSVHFTPLPQPNAKNRDEELEKEMEKAKQLIAEVLNIREAQQLRLRWPLKELVYVSAKKEFVETERIIADSANVKSFVQATKKPEGNYAVKEFGEGKLMLNKDADAQLKDEWELMELRRRIQEKRKEAKLSPADIATLEIGCSDPKFIERYAKEIEAGTNSKIVKADGKMEKLLGRGFYINVKK</sequence>
<dbReference type="PROSITE" id="PS00178">
    <property type="entry name" value="AA_TRNA_LIGASE_I"/>
    <property type="match status" value="1"/>
</dbReference>
<dbReference type="InterPro" id="IPR023586">
    <property type="entry name" value="Ile-tRNA-ligase_type2"/>
</dbReference>
<dbReference type="SUPFAM" id="SSF50677">
    <property type="entry name" value="ValRS/IleRS/LeuRS editing domain"/>
    <property type="match status" value="1"/>
</dbReference>
<keyword evidence="10" id="KW-0175">Coiled coil</keyword>
<evidence type="ECO:0000256" key="1">
    <source>
        <dbReference type="ARBA" id="ARBA00013165"/>
    </source>
</evidence>
<dbReference type="InterPro" id="IPR014729">
    <property type="entry name" value="Rossmann-like_a/b/a_fold"/>
</dbReference>
<dbReference type="InterPro" id="IPR001412">
    <property type="entry name" value="aa-tRNA-synth_I_CS"/>
</dbReference>
<dbReference type="GO" id="GO:0004822">
    <property type="term" value="F:isoleucine-tRNA ligase activity"/>
    <property type="evidence" value="ECO:0007669"/>
    <property type="project" value="UniProtKB-UniRule"/>
</dbReference>
<protein>
    <recommendedName>
        <fullName evidence="1 8">Isoleucine--tRNA ligase</fullName>
        <ecNumber evidence="1 8">6.1.1.5</ecNumber>
    </recommendedName>
</protein>
<dbReference type="Pfam" id="PF08264">
    <property type="entry name" value="Anticodon_1"/>
    <property type="match status" value="1"/>
</dbReference>
<name>A0A7J4IWC0_9ARCH</name>
<dbReference type="PRINTS" id="PR00984">
    <property type="entry name" value="TRNASYNTHILE"/>
</dbReference>
<keyword evidence="4 9" id="KW-0067">ATP-binding</keyword>
<dbReference type="Proteomes" id="UP000565078">
    <property type="component" value="Unassembled WGS sequence"/>
</dbReference>
<dbReference type="GO" id="GO:0002161">
    <property type="term" value="F:aminoacyl-tRNA deacylase activity"/>
    <property type="evidence" value="ECO:0007669"/>
    <property type="project" value="InterPro"/>
</dbReference>
<comment type="caution">
    <text evidence="13">The sequence shown here is derived from an EMBL/GenBank/DDBJ whole genome shotgun (WGS) entry which is preliminary data.</text>
</comment>
<evidence type="ECO:0000313" key="13">
    <source>
        <dbReference type="EMBL" id="HIH09140.1"/>
    </source>
</evidence>
<organism evidence="13 14">
    <name type="scientific">Candidatus Iainarchaeum sp</name>
    <dbReference type="NCBI Taxonomy" id="3101447"/>
    <lineage>
        <taxon>Archaea</taxon>
        <taxon>Candidatus Iainarchaeota</taxon>
        <taxon>Candidatus Iainarchaeia</taxon>
        <taxon>Candidatus Iainarchaeales</taxon>
        <taxon>Candidatus Iainarchaeaceae</taxon>
        <taxon>Candidatus Iainarchaeum</taxon>
    </lineage>
</organism>
<comment type="catalytic activity">
    <reaction evidence="7">
        <text>tRNA(Ile) + L-isoleucine + ATP = L-isoleucyl-tRNA(Ile) + AMP + diphosphate</text>
        <dbReference type="Rhea" id="RHEA:11060"/>
        <dbReference type="Rhea" id="RHEA-COMP:9666"/>
        <dbReference type="Rhea" id="RHEA-COMP:9695"/>
        <dbReference type="ChEBI" id="CHEBI:30616"/>
        <dbReference type="ChEBI" id="CHEBI:33019"/>
        <dbReference type="ChEBI" id="CHEBI:58045"/>
        <dbReference type="ChEBI" id="CHEBI:78442"/>
        <dbReference type="ChEBI" id="CHEBI:78528"/>
        <dbReference type="ChEBI" id="CHEBI:456215"/>
        <dbReference type="EC" id="6.1.1.5"/>
    </reaction>
</comment>
<evidence type="ECO:0000313" key="14">
    <source>
        <dbReference type="Proteomes" id="UP000565078"/>
    </source>
</evidence>
<accession>A0A7J4IWC0</accession>
<comment type="similarity">
    <text evidence="9">Belongs to the class-I aminoacyl-tRNA synthetase family.</text>
</comment>
<dbReference type="PANTHER" id="PTHR42780">
    <property type="entry name" value="SOLEUCYL-TRNA SYNTHETASE"/>
    <property type="match status" value="1"/>
</dbReference>
<keyword evidence="2 9" id="KW-0436">Ligase</keyword>
<dbReference type="GO" id="GO:0006428">
    <property type="term" value="P:isoleucyl-tRNA aminoacylation"/>
    <property type="evidence" value="ECO:0007669"/>
    <property type="project" value="UniProtKB-UniRule"/>
</dbReference>
<dbReference type="NCBIfam" id="TIGR00392">
    <property type="entry name" value="ileS"/>
    <property type="match status" value="1"/>
</dbReference>
<evidence type="ECO:0000256" key="7">
    <source>
        <dbReference type="ARBA" id="ARBA00048359"/>
    </source>
</evidence>
<dbReference type="InterPro" id="IPR002300">
    <property type="entry name" value="aa-tRNA-synth_Ia"/>
</dbReference>
<evidence type="ECO:0000256" key="8">
    <source>
        <dbReference type="NCBIfam" id="TIGR00392"/>
    </source>
</evidence>
<dbReference type="Pfam" id="PF00133">
    <property type="entry name" value="tRNA-synt_1"/>
    <property type="match status" value="1"/>
</dbReference>
<dbReference type="InterPro" id="IPR009080">
    <property type="entry name" value="tRNAsynth_Ia_anticodon-bd"/>
</dbReference>
<keyword evidence="5 9" id="KW-0648">Protein biosynthesis</keyword>
<evidence type="ECO:0000256" key="10">
    <source>
        <dbReference type="SAM" id="Coils"/>
    </source>
</evidence>
<dbReference type="InterPro" id="IPR013155">
    <property type="entry name" value="M/V/L/I-tRNA-synth_anticd-bd"/>
</dbReference>
<feature type="domain" description="Aminoacyl-tRNA synthetase class Ia" evidence="11">
    <location>
        <begin position="16"/>
        <end position="628"/>
    </location>
</feature>
<evidence type="ECO:0000259" key="11">
    <source>
        <dbReference type="Pfam" id="PF00133"/>
    </source>
</evidence>
<dbReference type="AlphaFoldDB" id="A0A7J4IWC0"/>
<evidence type="ECO:0000256" key="4">
    <source>
        <dbReference type="ARBA" id="ARBA00022840"/>
    </source>
</evidence>
<gene>
    <name evidence="13" type="ORF">HA254_00555</name>
</gene>
<dbReference type="Gene3D" id="1.10.730.10">
    <property type="entry name" value="Isoleucyl-tRNA Synthetase, Domain 1"/>
    <property type="match status" value="1"/>
</dbReference>
<dbReference type="GO" id="GO:0005737">
    <property type="term" value="C:cytoplasm"/>
    <property type="evidence" value="ECO:0007669"/>
    <property type="project" value="UniProtKB-UniRule"/>
</dbReference>
<evidence type="ECO:0000256" key="6">
    <source>
        <dbReference type="ARBA" id="ARBA00023146"/>
    </source>
</evidence>
<dbReference type="EMBL" id="DUGC01000009">
    <property type="protein sequence ID" value="HIH09140.1"/>
    <property type="molecule type" value="Genomic_DNA"/>
</dbReference>
<feature type="coiled-coil region" evidence="10">
    <location>
        <begin position="777"/>
        <end position="807"/>
    </location>
</feature>
<dbReference type="SUPFAM" id="SSF52374">
    <property type="entry name" value="Nucleotidylyl transferase"/>
    <property type="match status" value="1"/>
</dbReference>
<dbReference type="SUPFAM" id="SSF47323">
    <property type="entry name" value="Anticodon-binding domain of a subclass of class I aminoacyl-tRNA synthetases"/>
    <property type="match status" value="1"/>
</dbReference>
<evidence type="ECO:0000259" key="12">
    <source>
        <dbReference type="Pfam" id="PF08264"/>
    </source>
</evidence>
<dbReference type="InterPro" id="IPR002301">
    <property type="entry name" value="Ile-tRNA-ligase"/>
</dbReference>
<evidence type="ECO:0000256" key="2">
    <source>
        <dbReference type="ARBA" id="ARBA00022598"/>
    </source>
</evidence>
<keyword evidence="6 9" id="KW-0030">Aminoacyl-tRNA synthetase</keyword>
<proteinExistence type="inferred from homology"/>